<dbReference type="OrthoDB" id="9816014at2"/>
<dbReference type="Pfam" id="PF01869">
    <property type="entry name" value="BcrAD_BadFG"/>
    <property type="match status" value="1"/>
</dbReference>
<gene>
    <name evidence="2" type="ORF">AX660_07530</name>
</gene>
<dbReference type="InterPro" id="IPR043129">
    <property type="entry name" value="ATPase_NBD"/>
</dbReference>
<evidence type="ECO:0000259" key="1">
    <source>
        <dbReference type="Pfam" id="PF01869"/>
    </source>
</evidence>
<evidence type="ECO:0000313" key="3">
    <source>
        <dbReference type="Proteomes" id="UP000070299"/>
    </source>
</evidence>
<feature type="domain" description="ATPase BadF/BadG/BcrA/BcrD type" evidence="1">
    <location>
        <begin position="9"/>
        <end position="287"/>
    </location>
</feature>
<proteinExistence type="predicted"/>
<name>A0A136A413_9ALTE</name>
<keyword evidence="3" id="KW-1185">Reference proteome</keyword>
<dbReference type="InterPro" id="IPR002731">
    <property type="entry name" value="ATPase_BadF"/>
</dbReference>
<evidence type="ECO:0000313" key="2">
    <source>
        <dbReference type="EMBL" id="KXI29870.1"/>
    </source>
</evidence>
<comment type="caution">
    <text evidence="2">The sequence shown here is derived from an EMBL/GenBank/DDBJ whole genome shotgun (WGS) entry which is preliminary data.</text>
</comment>
<dbReference type="CDD" id="cd24082">
    <property type="entry name" value="ASKHA_NBD_GspK-like"/>
    <property type="match status" value="1"/>
</dbReference>
<dbReference type="EMBL" id="LSNE01000003">
    <property type="protein sequence ID" value="KXI29870.1"/>
    <property type="molecule type" value="Genomic_DNA"/>
</dbReference>
<protein>
    <recommendedName>
        <fullName evidence="1">ATPase BadF/BadG/BcrA/BcrD type domain-containing protein</fullName>
    </recommendedName>
</protein>
<dbReference type="RefSeq" id="WP_068373181.1">
    <property type="nucleotide sequence ID" value="NZ_LSNE01000003.1"/>
</dbReference>
<dbReference type="Gene3D" id="3.30.420.40">
    <property type="match status" value="2"/>
</dbReference>
<accession>A0A136A413</accession>
<dbReference type="InterPro" id="IPR052519">
    <property type="entry name" value="Euk-type_GlcNAc_Kinase"/>
</dbReference>
<organism evidence="2 3">
    <name type="scientific">Paraglaciecola hydrolytica</name>
    <dbReference type="NCBI Taxonomy" id="1799789"/>
    <lineage>
        <taxon>Bacteria</taxon>
        <taxon>Pseudomonadati</taxon>
        <taxon>Pseudomonadota</taxon>
        <taxon>Gammaproteobacteria</taxon>
        <taxon>Alteromonadales</taxon>
        <taxon>Alteromonadaceae</taxon>
        <taxon>Paraglaciecola</taxon>
    </lineage>
</organism>
<dbReference type="PANTHER" id="PTHR43190">
    <property type="entry name" value="N-ACETYL-D-GLUCOSAMINE KINASE"/>
    <property type="match status" value="1"/>
</dbReference>
<sequence>MTAQQQFFIGIDGGGTKCKARLEDANGTLLVEAIAGPANAARDLDGTLHSIYMACDMLLSQVADLNISYAQIHAGIGLAGVNLPHVKEELLARKHPFASQVISTDLHIACLGAHSGEDGAIIITGTGSSGASIVNNKCIEIGGHGFVVGDKGSGAWLGKMAVTHSLEALDGIITPCILSQSVLDVLQCKTAYDLVTMSINAKPAFFAQLAPLVLNLATDKQPAAITLVSDGANYISQLARCLMQQASSRISIIGGISSLLIPWLAPDVRAILSDAKLPPEAGAILLAKTNLTQ</sequence>
<reference evidence="3" key="1">
    <citation type="submission" date="2016-02" db="EMBL/GenBank/DDBJ databases">
        <authorList>
            <person name="Schultz-Johansen M."/>
            <person name="Glaring M.A."/>
            <person name="Bech P.K."/>
            <person name="Stougaard P."/>
        </authorList>
    </citation>
    <scope>NUCLEOTIDE SEQUENCE [LARGE SCALE GENOMIC DNA]</scope>
    <source>
        <strain evidence="3">S66</strain>
    </source>
</reference>
<dbReference type="Proteomes" id="UP000070299">
    <property type="component" value="Unassembled WGS sequence"/>
</dbReference>
<dbReference type="PANTHER" id="PTHR43190:SF3">
    <property type="entry name" value="N-ACETYL-D-GLUCOSAMINE KINASE"/>
    <property type="match status" value="1"/>
</dbReference>
<dbReference type="STRING" id="1799789.AX660_07530"/>
<dbReference type="AlphaFoldDB" id="A0A136A413"/>
<dbReference type="SUPFAM" id="SSF53067">
    <property type="entry name" value="Actin-like ATPase domain"/>
    <property type="match status" value="2"/>
</dbReference>